<evidence type="ECO:0000259" key="7">
    <source>
        <dbReference type="Pfam" id="PF04542"/>
    </source>
</evidence>
<dbReference type="InterPro" id="IPR000943">
    <property type="entry name" value="RNA_pol_sigma70"/>
</dbReference>
<evidence type="ECO:0000259" key="8">
    <source>
        <dbReference type="Pfam" id="PF04545"/>
    </source>
</evidence>
<name>A0ABN3H3S3_9ACTN</name>
<keyword evidence="3" id="KW-0238">DNA-binding</keyword>
<feature type="domain" description="RNA polymerase sigma-70 region 4" evidence="8">
    <location>
        <begin position="198"/>
        <end position="246"/>
    </location>
</feature>
<feature type="domain" description="RNA polymerase sigma-70 region 2" evidence="7">
    <location>
        <begin position="33"/>
        <end position="100"/>
    </location>
</feature>
<dbReference type="Pfam" id="PF04539">
    <property type="entry name" value="Sigma70_r3"/>
    <property type="match status" value="1"/>
</dbReference>
<accession>A0ABN3H3S3</accession>
<dbReference type="InterPro" id="IPR007627">
    <property type="entry name" value="RNA_pol_sigma70_r2"/>
</dbReference>
<comment type="caution">
    <text evidence="9">The sequence shown here is derived from an EMBL/GenBank/DDBJ whole genome shotgun (WGS) entry which is preliminary data.</text>
</comment>
<sequence length="250" mass="28114">MTDEYHRVRELLRRRADIPVTDPRNDRLRDEAIEACLPLAGHIAQRYRERGESMDDLIQVARLGLVHAVDRFDPSMGTDFLSFAVPTITGEVRRHFRDRSASIRIPRSAGELRSRIREAEESFAQAHGRMPGVAEIAEALDEPESAVRRAQAASAAQSTVSLDGSTSGTDDARSLLETVGSDEPGYEQVERSLTLRPALRRLPERNRRIVGMRFFERRSQSDIARRMGISQMHVSRLLASSLGQLRTQIA</sequence>
<keyword evidence="1" id="KW-0805">Transcription regulation</keyword>
<evidence type="ECO:0000256" key="5">
    <source>
        <dbReference type="SAM" id="MobiDB-lite"/>
    </source>
</evidence>
<evidence type="ECO:0000256" key="2">
    <source>
        <dbReference type="ARBA" id="ARBA00023082"/>
    </source>
</evidence>
<dbReference type="NCBIfam" id="TIGR02937">
    <property type="entry name" value="sigma70-ECF"/>
    <property type="match status" value="1"/>
</dbReference>
<evidence type="ECO:0000256" key="1">
    <source>
        <dbReference type="ARBA" id="ARBA00023015"/>
    </source>
</evidence>
<dbReference type="Gene3D" id="1.10.10.10">
    <property type="entry name" value="Winged helix-like DNA-binding domain superfamily/Winged helix DNA-binding domain"/>
    <property type="match status" value="2"/>
</dbReference>
<dbReference type="Pfam" id="PF04542">
    <property type="entry name" value="Sigma70_r2"/>
    <property type="match status" value="1"/>
</dbReference>
<dbReference type="PRINTS" id="PR00046">
    <property type="entry name" value="SIGMA70FCT"/>
</dbReference>
<dbReference type="Gene3D" id="1.20.120.1810">
    <property type="match status" value="1"/>
</dbReference>
<dbReference type="Proteomes" id="UP001501170">
    <property type="component" value="Unassembled WGS sequence"/>
</dbReference>
<dbReference type="RefSeq" id="WP_006896800.1">
    <property type="nucleotide sequence ID" value="NZ_BAAARB010000002.1"/>
</dbReference>
<keyword evidence="2" id="KW-0731">Sigma factor</keyword>
<dbReference type="InterPro" id="IPR014322">
    <property type="entry name" value="RNA_pol_sigma-B/F/G"/>
</dbReference>
<proteinExistence type="predicted"/>
<organism evidence="9 10">
    <name type="scientific">Gordonia cholesterolivorans</name>
    <dbReference type="NCBI Taxonomy" id="559625"/>
    <lineage>
        <taxon>Bacteria</taxon>
        <taxon>Bacillati</taxon>
        <taxon>Actinomycetota</taxon>
        <taxon>Actinomycetes</taxon>
        <taxon>Mycobacteriales</taxon>
        <taxon>Gordoniaceae</taxon>
        <taxon>Gordonia</taxon>
    </lineage>
</organism>
<evidence type="ECO:0000256" key="4">
    <source>
        <dbReference type="ARBA" id="ARBA00023163"/>
    </source>
</evidence>
<dbReference type="SUPFAM" id="SSF88659">
    <property type="entry name" value="Sigma3 and sigma4 domains of RNA polymerase sigma factors"/>
    <property type="match status" value="2"/>
</dbReference>
<feature type="compositionally biased region" description="Low complexity" evidence="5">
    <location>
        <begin position="151"/>
        <end position="161"/>
    </location>
</feature>
<evidence type="ECO:0000256" key="3">
    <source>
        <dbReference type="ARBA" id="ARBA00023125"/>
    </source>
</evidence>
<dbReference type="EMBL" id="BAAARB010000002">
    <property type="protein sequence ID" value="GAA2367474.1"/>
    <property type="molecule type" value="Genomic_DNA"/>
</dbReference>
<dbReference type="Pfam" id="PF04545">
    <property type="entry name" value="Sigma70_r4"/>
    <property type="match status" value="1"/>
</dbReference>
<evidence type="ECO:0000313" key="9">
    <source>
        <dbReference type="EMBL" id="GAA2367474.1"/>
    </source>
</evidence>
<evidence type="ECO:0000313" key="10">
    <source>
        <dbReference type="Proteomes" id="UP001501170"/>
    </source>
</evidence>
<dbReference type="InterPro" id="IPR007630">
    <property type="entry name" value="RNA_pol_sigma70_r4"/>
</dbReference>
<dbReference type="InterPro" id="IPR007624">
    <property type="entry name" value="RNA_pol_sigma70_r3"/>
</dbReference>
<dbReference type="PANTHER" id="PTHR30385">
    <property type="entry name" value="SIGMA FACTOR F FLAGELLAR"/>
    <property type="match status" value="1"/>
</dbReference>
<evidence type="ECO:0000259" key="6">
    <source>
        <dbReference type="Pfam" id="PF04539"/>
    </source>
</evidence>
<dbReference type="NCBIfam" id="TIGR02980">
    <property type="entry name" value="SigBFG"/>
    <property type="match status" value="1"/>
</dbReference>
<feature type="region of interest" description="Disordered" evidence="5">
    <location>
        <begin position="151"/>
        <end position="170"/>
    </location>
</feature>
<keyword evidence="10" id="KW-1185">Reference proteome</keyword>
<gene>
    <name evidence="9" type="primary">sigF</name>
    <name evidence="9" type="ORF">GCM10009855_03410</name>
</gene>
<dbReference type="CDD" id="cd06171">
    <property type="entry name" value="Sigma70_r4"/>
    <property type="match status" value="1"/>
</dbReference>
<protein>
    <submittedName>
        <fullName evidence="9">RNA polymerase sigma factor SigF</fullName>
    </submittedName>
</protein>
<dbReference type="InterPro" id="IPR013325">
    <property type="entry name" value="RNA_pol_sigma_r2"/>
</dbReference>
<feature type="domain" description="RNA polymerase sigma-70 region 3" evidence="6">
    <location>
        <begin position="111"/>
        <end position="172"/>
    </location>
</feature>
<keyword evidence="4" id="KW-0804">Transcription</keyword>
<dbReference type="InterPro" id="IPR014284">
    <property type="entry name" value="RNA_pol_sigma-70_dom"/>
</dbReference>
<dbReference type="InterPro" id="IPR036388">
    <property type="entry name" value="WH-like_DNA-bd_sf"/>
</dbReference>
<dbReference type="PANTHER" id="PTHR30385:SF4">
    <property type="entry name" value="RNA POLYMERASE SIGMA-E FACTOR"/>
    <property type="match status" value="1"/>
</dbReference>
<dbReference type="InterPro" id="IPR013324">
    <property type="entry name" value="RNA_pol_sigma_r3/r4-like"/>
</dbReference>
<reference evidence="9 10" key="1">
    <citation type="journal article" date="2019" name="Int. J. Syst. Evol. Microbiol.">
        <title>The Global Catalogue of Microorganisms (GCM) 10K type strain sequencing project: providing services to taxonomists for standard genome sequencing and annotation.</title>
        <authorList>
            <consortium name="The Broad Institute Genomics Platform"/>
            <consortium name="The Broad Institute Genome Sequencing Center for Infectious Disease"/>
            <person name="Wu L."/>
            <person name="Ma J."/>
        </authorList>
    </citation>
    <scope>NUCLEOTIDE SEQUENCE [LARGE SCALE GENOMIC DNA]</scope>
    <source>
        <strain evidence="9 10">JCM 16227</strain>
    </source>
</reference>
<dbReference type="SUPFAM" id="SSF88946">
    <property type="entry name" value="Sigma2 domain of RNA polymerase sigma factors"/>
    <property type="match status" value="1"/>
</dbReference>